<dbReference type="Pfam" id="PF13472">
    <property type="entry name" value="Lipase_GDSL_2"/>
    <property type="match status" value="1"/>
</dbReference>
<dbReference type="RefSeq" id="WP_192150288.1">
    <property type="nucleotide sequence ID" value="NZ_JACYXI010000017.1"/>
</dbReference>
<reference evidence="2 3" key="2">
    <citation type="journal article" date="2021" name="Int. J. Syst. Evol. Microbiol.">
        <title>Roseibium litorale sp. nov., isolated from a tidal flat sediment and proposal for the reclassification of Labrenzia polysiphoniae as Roseibium polysiphoniae comb. nov.</title>
        <authorList>
            <person name="Liu Y."/>
            <person name="Pei T."/>
            <person name="Du J."/>
            <person name="Chao M."/>
            <person name="Deng M.R."/>
            <person name="Zhu H."/>
        </authorList>
    </citation>
    <scope>NUCLEOTIDE SEQUENCE [LARGE SCALE GENOMIC DNA]</scope>
    <source>
        <strain evidence="2 3">4C16A</strain>
    </source>
</reference>
<name>A0ABR9CTZ2_9HYPH</name>
<evidence type="ECO:0000313" key="2">
    <source>
        <dbReference type="EMBL" id="MBD8893875.1"/>
    </source>
</evidence>
<comment type="caution">
    <text evidence="2">The sequence shown here is derived from an EMBL/GenBank/DDBJ whole genome shotgun (WGS) entry which is preliminary data.</text>
</comment>
<protein>
    <submittedName>
        <fullName evidence="2">GDSL family lipase</fullName>
    </submittedName>
</protein>
<dbReference type="EMBL" id="JACYXI010000017">
    <property type="protein sequence ID" value="MBD8893875.1"/>
    <property type="molecule type" value="Genomic_DNA"/>
</dbReference>
<evidence type="ECO:0000313" key="3">
    <source>
        <dbReference type="Proteomes" id="UP000632063"/>
    </source>
</evidence>
<dbReference type="InterPro" id="IPR013830">
    <property type="entry name" value="SGNH_hydro"/>
</dbReference>
<gene>
    <name evidence="2" type="ORF">IG616_20200</name>
</gene>
<dbReference type="Proteomes" id="UP000632063">
    <property type="component" value="Unassembled WGS sequence"/>
</dbReference>
<dbReference type="SUPFAM" id="SSF52266">
    <property type="entry name" value="SGNH hydrolase"/>
    <property type="match status" value="1"/>
</dbReference>
<keyword evidence="3" id="KW-1185">Reference proteome</keyword>
<organism evidence="2 3">
    <name type="scientific">Roseibium litorale</name>
    <dbReference type="NCBI Taxonomy" id="2803841"/>
    <lineage>
        <taxon>Bacteria</taxon>
        <taxon>Pseudomonadati</taxon>
        <taxon>Pseudomonadota</taxon>
        <taxon>Alphaproteobacteria</taxon>
        <taxon>Hyphomicrobiales</taxon>
        <taxon>Stappiaceae</taxon>
        <taxon>Roseibium</taxon>
    </lineage>
</organism>
<reference evidence="3" key="1">
    <citation type="submission" date="2020-09" db="EMBL/GenBank/DDBJ databases">
        <title>The genome sequence of strain Labrenzia suaedae 4C16A.</title>
        <authorList>
            <person name="Liu Y."/>
        </authorList>
    </citation>
    <scope>NUCLEOTIDE SEQUENCE [LARGE SCALE GENOMIC DNA]</scope>
    <source>
        <strain evidence="3">4C16A</strain>
    </source>
</reference>
<dbReference type="InterPro" id="IPR036514">
    <property type="entry name" value="SGNH_hydro_sf"/>
</dbReference>
<feature type="domain" description="SGNH hydrolase-type esterase" evidence="1">
    <location>
        <begin position="12"/>
        <end position="197"/>
    </location>
</feature>
<proteinExistence type="predicted"/>
<evidence type="ECO:0000259" key="1">
    <source>
        <dbReference type="Pfam" id="PF13472"/>
    </source>
</evidence>
<dbReference type="Gene3D" id="3.40.50.1110">
    <property type="entry name" value="SGNH hydrolase"/>
    <property type="match status" value="1"/>
</dbReference>
<accession>A0ABR9CTZ2</accession>
<sequence>MSLPTEPVSVVCFGDSLTWGFKPGERTRYGHSVRWTRHLAKVLGEGFYVVEDGVNGRTTVFDDPMRGDKNGFAHLATARKAHMPVGILVIMLGTNDLQSRFNMTAGAIGSAMSRLLYSVSLPTDDPDGQPPKVLLISPPPLGNFEGSPLAFAFCEKSIAESRKLKEVYAAAAAQYGAAFFDAGSVVTVSKVDSVHWDADMQAPFAEAVAAEVRKLAGG</sequence>